<keyword evidence="1" id="KW-0812">Transmembrane</keyword>
<protein>
    <submittedName>
        <fullName evidence="2">Uncharacterized protein</fullName>
    </submittedName>
</protein>
<organism evidence="2 3">
    <name type="scientific">Candidatus Abzuiibacterium crystallinum</name>
    <dbReference type="NCBI Taxonomy" id="1974748"/>
    <lineage>
        <taxon>Bacteria</taxon>
        <taxon>Pseudomonadati</taxon>
        <taxon>Candidatus Omnitrophota</taxon>
        <taxon>Candidatus Abzuiibacterium</taxon>
    </lineage>
</organism>
<dbReference type="EMBL" id="PCVY01000010">
    <property type="protein sequence ID" value="PIQ87412.1"/>
    <property type="molecule type" value="Genomic_DNA"/>
</dbReference>
<gene>
    <name evidence="2" type="ORF">COV74_00840</name>
</gene>
<feature type="non-terminal residue" evidence="2">
    <location>
        <position position="1018"/>
    </location>
</feature>
<feature type="non-terminal residue" evidence="2">
    <location>
        <position position="1"/>
    </location>
</feature>
<sequence>SVALGVLSTEQFAQAQSQLTQILAQTPAQPSGSLNAPRKNVLDQVEPFDLFDPESALHPLNPFFLDNLNNTIALASGLSIDQQPLLLRYQLIATRLLVNHYENIGLFDPETLARIEQKKSINQMLSREEESIWVTYQNLQAIVPALRDYWEKQKPFSASYHLAPEMKSLNPYDEDEDNWEIFGAIVQGYWHGDPTLTEQLAAAIRLAIRHDVIPSTPTNMAVYHHALAFLVRTAVDPAGSMLNRVLAKATLNQVTRQNNISDLADKLYQYKIYLSENDKEDYGRIKKGVLKSDTIELLNHLQNDLTQIALSKTQPVLVQLIAAQSLVSAQNLSADLRVHLKHLAIQAAQVSERVATLNILLQDQATTEWALATLEDLFNERGLDTPDKITIASLLLPFSSEVKPYLLSTINSTQPLTVRAQAASVLFLAEPTNETARTFLESLLRLPAIDAKGQVIFNGDISSIFDALDGNLIDEGARHALQDLLDHLYAKGDFDNDKNNLVRYAKVHAQFQMDRLQQDILEQIDTTIQNDPQRKIHAWTEIARFSVDGQTPAISIFVIENYLTELFREKSEWVYNDRNALHALAERHPDNQIRAQARRRLFALNFGIYTTYTVYVTGIAALVGLVLMTAVRSIKRFLKKWKTYRQLKQQLEKLLGPEFQLLLHNPKGGGDIQQQSTLDELFHFGKRTAEEDLVFTFSIKYNQLLVSLRDIAPQIVDLQIKNRVLNFLLGELETASKTFFDLDQRLKELDTTDENDAMDMTRALRRKRRSLLQEQVGLYHQIGYLLGAVLAFKGTVNTPAANRRALLIRTLQADRRFTDPRFQEMFFGRKRSELRLQLNTRQKVPYPIYEAAREPGSVSSASNGAAFKTLASSHPIARSIIQTVMTESVKHTVSAGENDELGSFDDWIETYQENPVNQTLGLVITPNFVSEFAPFLPAIALSTKHSLVVVAPKALGYLRTAIESANQNLPVNQQIIAVENYKEAYEYLRSQSVEQIQALGSNADFFLAEFLVANRVLS</sequence>
<accession>A0A2H0LSL9</accession>
<evidence type="ECO:0000313" key="3">
    <source>
        <dbReference type="Proteomes" id="UP000230859"/>
    </source>
</evidence>
<reference evidence="2 3" key="1">
    <citation type="submission" date="2017-09" db="EMBL/GenBank/DDBJ databases">
        <title>Depth-based differentiation of microbial function through sediment-hosted aquifers and enrichment of novel symbionts in the deep terrestrial subsurface.</title>
        <authorList>
            <person name="Probst A.J."/>
            <person name="Ladd B."/>
            <person name="Jarett J.K."/>
            <person name="Geller-Mcgrath D.E."/>
            <person name="Sieber C.M."/>
            <person name="Emerson J.B."/>
            <person name="Anantharaman K."/>
            <person name="Thomas B.C."/>
            <person name="Malmstrom R."/>
            <person name="Stieglmeier M."/>
            <person name="Klingl A."/>
            <person name="Woyke T."/>
            <person name="Ryan C.M."/>
            <person name="Banfield J.F."/>
        </authorList>
    </citation>
    <scope>NUCLEOTIDE SEQUENCE [LARGE SCALE GENOMIC DNA]</scope>
    <source>
        <strain evidence="2">CG11_big_fil_rev_8_21_14_0_20_45_26</strain>
    </source>
</reference>
<dbReference type="AlphaFoldDB" id="A0A2H0LSL9"/>
<keyword evidence="1" id="KW-0472">Membrane</keyword>
<comment type="caution">
    <text evidence="2">The sequence shown here is derived from an EMBL/GenBank/DDBJ whole genome shotgun (WGS) entry which is preliminary data.</text>
</comment>
<evidence type="ECO:0000313" key="2">
    <source>
        <dbReference type="EMBL" id="PIQ87412.1"/>
    </source>
</evidence>
<feature type="transmembrane region" description="Helical" evidence="1">
    <location>
        <begin position="606"/>
        <end position="631"/>
    </location>
</feature>
<keyword evidence="1" id="KW-1133">Transmembrane helix</keyword>
<proteinExistence type="predicted"/>
<dbReference type="Proteomes" id="UP000230859">
    <property type="component" value="Unassembled WGS sequence"/>
</dbReference>
<name>A0A2H0LSL9_9BACT</name>
<evidence type="ECO:0000256" key="1">
    <source>
        <dbReference type="SAM" id="Phobius"/>
    </source>
</evidence>